<evidence type="ECO:0008006" key="4">
    <source>
        <dbReference type="Google" id="ProtNLM"/>
    </source>
</evidence>
<comment type="caution">
    <text evidence="2">The sequence shown here is derived from an EMBL/GenBank/DDBJ whole genome shotgun (WGS) entry which is preliminary data.</text>
</comment>
<reference evidence="3" key="1">
    <citation type="journal article" date="2019" name="Int. J. Syst. Evol. Microbiol.">
        <title>The Global Catalogue of Microorganisms (GCM) 10K type strain sequencing project: providing services to taxonomists for standard genome sequencing and annotation.</title>
        <authorList>
            <consortium name="The Broad Institute Genomics Platform"/>
            <consortium name="The Broad Institute Genome Sequencing Center for Infectious Disease"/>
            <person name="Wu L."/>
            <person name="Ma J."/>
        </authorList>
    </citation>
    <scope>NUCLEOTIDE SEQUENCE [LARGE SCALE GENOMIC DNA]</scope>
    <source>
        <strain evidence="3">JCM 17326</strain>
    </source>
</reference>
<evidence type="ECO:0000313" key="3">
    <source>
        <dbReference type="Proteomes" id="UP001500630"/>
    </source>
</evidence>
<dbReference type="EMBL" id="BAABDQ010000079">
    <property type="protein sequence ID" value="GAA3625688.1"/>
    <property type="molecule type" value="Genomic_DNA"/>
</dbReference>
<feature type="region of interest" description="Disordered" evidence="1">
    <location>
        <begin position="39"/>
        <end position="59"/>
    </location>
</feature>
<proteinExistence type="predicted"/>
<organism evidence="2 3">
    <name type="scientific">Nonomuraea rosea</name>
    <dbReference type="NCBI Taxonomy" id="638574"/>
    <lineage>
        <taxon>Bacteria</taxon>
        <taxon>Bacillati</taxon>
        <taxon>Actinomycetota</taxon>
        <taxon>Actinomycetes</taxon>
        <taxon>Streptosporangiales</taxon>
        <taxon>Streptosporangiaceae</taxon>
        <taxon>Nonomuraea</taxon>
    </lineage>
</organism>
<keyword evidence="3" id="KW-1185">Reference proteome</keyword>
<name>A0ABP7A690_9ACTN</name>
<dbReference type="Proteomes" id="UP001500630">
    <property type="component" value="Unassembled WGS sequence"/>
</dbReference>
<accession>A0ABP7A690</accession>
<evidence type="ECO:0000313" key="2">
    <source>
        <dbReference type="EMBL" id="GAA3625688.1"/>
    </source>
</evidence>
<protein>
    <recommendedName>
        <fullName evidence="4">Sensor domain-containing protein</fullName>
    </recommendedName>
</protein>
<sequence>MLLKVCLAVVSLLLVSGIGYVVYKEVFYVRPINPNWSAESAEPTPIPKRLDPTKSGQPVKADADLGQVCTGKYYPDAPEFAGAAPHRVAIADYWGHPVFEDVFALRNPDEPLKVRTKSPAAWVPKNPAKVQAVLCVDRYPTGEERKIGRCKFLGETLPHYKATWDVTLREVASNKVIAFAQMVSDAKCPPTAVVGKDKIVYQGMTDKALYEKFKSYVEN</sequence>
<gene>
    <name evidence="2" type="ORF">GCM10022419_134080</name>
</gene>
<evidence type="ECO:0000256" key="1">
    <source>
        <dbReference type="SAM" id="MobiDB-lite"/>
    </source>
</evidence>